<dbReference type="EMBL" id="KV878916">
    <property type="protein sequence ID" value="OJJ79576.1"/>
    <property type="molecule type" value="Genomic_DNA"/>
</dbReference>
<dbReference type="VEuPathDB" id="FungiDB:ASPGLDRAFT_1504553"/>
<evidence type="ECO:0000313" key="1">
    <source>
        <dbReference type="EMBL" id="OJJ79576.1"/>
    </source>
</evidence>
<protein>
    <recommendedName>
        <fullName evidence="3">Arrestin-like N-terminal domain-containing protein</fullName>
    </recommendedName>
</protein>
<dbReference type="RefSeq" id="XP_022396274.1">
    <property type="nucleotide sequence ID" value="XM_022542151.1"/>
</dbReference>
<dbReference type="GeneID" id="34458412"/>
<dbReference type="InterPro" id="IPR014752">
    <property type="entry name" value="Arrestin-like_C"/>
</dbReference>
<sequence>MEDSKCRFCVLRVIVPGTPGKKAWFPGDTLTGFIEITSPEFNIVDIRVTLEGRLRVWMHNRDHDRNADHYPFEDMVEHQFLKMDYTPNWSSSVQNPDSNDSISFLQFDFTIPHKVFLLPGTENPEGSLQLPPSFEDGDEFVDTATNKRYKQPLVLYAIQTSVTLSPPGNTHTPFRRLYAMNEVQVLPRSGAQPPSATEDFPGEFQMASVKSIQIQRCCIPWKSLAVGEMAMSTREPPPINLDTSAPRGGSYCDISVAFTPANPVKKVGGFELGLLRSRLKSRLRVKTYYSTQNLQQIPQRPRCSPLSPVRLRSSFINLDTRDMLMPLSPSSEAKKEWTTSICLPINTPLDMTPSFTSAFAARLYALNLEIRLLNLAHEPFKLEVPLQLVYGHGHPD</sequence>
<dbReference type="Gene3D" id="2.60.40.640">
    <property type="match status" value="1"/>
</dbReference>
<evidence type="ECO:0000313" key="2">
    <source>
        <dbReference type="Proteomes" id="UP000184300"/>
    </source>
</evidence>
<evidence type="ECO:0008006" key="3">
    <source>
        <dbReference type="Google" id="ProtNLM"/>
    </source>
</evidence>
<dbReference type="OrthoDB" id="2283785at2759"/>
<gene>
    <name evidence="1" type="ORF">ASPGLDRAFT_1504553</name>
</gene>
<keyword evidence="2" id="KW-1185">Reference proteome</keyword>
<dbReference type="Proteomes" id="UP000184300">
    <property type="component" value="Unassembled WGS sequence"/>
</dbReference>
<dbReference type="AlphaFoldDB" id="A0A1L9V6P4"/>
<proteinExistence type="predicted"/>
<reference evidence="2" key="1">
    <citation type="journal article" date="2017" name="Genome Biol.">
        <title>Comparative genomics reveals high biological diversity and specific adaptations in the industrially and medically important fungal genus Aspergillus.</title>
        <authorList>
            <person name="de Vries R.P."/>
            <person name="Riley R."/>
            <person name="Wiebenga A."/>
            <person name="Aguilar-Osorio G."/>
            <person name="Amillis S."/>
            <person name="Uchima C.A."/>
            <person name="Anderluh G."/>
            <person name="Asadollahi M."/>
            <person name="Askin M."/>
            <person name="Barry K."/>
            <person name="Battaglia E."/>
            <person name="Bayram O."/>
            <person name="Benocci T."/>
            <person name="Braus-Stromeyer S.A."/>
            <person name="Caldana C."/>
            <person name="Canovas D."/>
            <person name="Cerqueira G.C."/>
            <person name="Chen F."/>
            <person name="Chen W."/>
            <person name="Choi C."/>
            <person name="Clum A."/>
            <person name="Dos Santos R.A."/>
            <person name="Damasio A.R."/>
            <person name="Diallinas G."/>
            <person name="Emri T."/>
            <person name="Fekete E."/>
            <person name="Flipphi M."/>
            <person name="Freyberg S."/>
            <person name="Gallo A."/>
            <person name="Gournas C."/>
            <person name="Habgood R."/>
            <person name="Hainaut M."/>
            <person name="Harispe M.L."/>
            <person name="Henrissat B."/>
            <person name="Hilden K.S."/>
            <person name="Hope R."/>
            <person name="Hossain A."/>
            <person name="Karabika E."/>
            <person name="Karaffa L."/>
            <person name="Karanyi Z."/>
            <person name="Krasevec N."/>
            <person name="Kuo A."/>
            <person name="Kusch H."/>
            <person name="LaButti K."/>
            <person name="Lagendijk E.L."/>
            <person name="Lapidus A."/>
            <person name="Levasseur A."/>
            <person name="Lindquist E."/>
            <person name="Lipzen A."/>
            <person name="Logrieco A.F."/>
            <person name="MacCabe A."/>
            <person name="Maekelae M.R."/>
            <person name="Malavazi I."/>
            <person name="Melin P."/>
            <person name="Meyer V."/>
            <person name="Mielnichuk N."/>
            <person name="Miskei M."/>
            <person name="Molnar A.P."/>
            <person name="Mule G."/>
            <person name="Ngan C.Y."/>
            <person name="Orejas M."/>
            <person name="Orosz E."/>
            <person name="Ouedraogo J.P."/>
            <person name="Overkamp K.M."/>
            <person name="Park H.-S."/>
            <person name="Perrone G."/>
            <person name="Piumi F."/>
            <person name="Punt P.J."/>
            <person name="Ram A.F."/>
            <person name="Ramon A."/>
            <person name="Rauscher S."/>
            <person name="Record E."/>
            <person name="Riano-Pachon D.M."/>
            <person name="Robert V."/>
            <person name="Roehrig J."/>
            <person name="Ruller R."/>
            <person name="Salamov A."/>
            <person name="Salih N.S."/>
            <person name="Samson R.A."/>
            <person name="Sandor E."/>
            <person name="Sanguinetti M."/>
            <person name="Schuetze T."/>
            <person name="Sepcic K."/>
            <person name="Shelest E."/>
            <person name="Sherlock G."/>
            <person name="Sophianopoulou V."/>
            <person name="Squina F.M."/>
            <person name="Sun H."/>
            <person name="Susca A."/>
            <person name="Todd R.B."/>
            <person name="Tsang A."/>
            <person name="Unkles S.E."/>
            <person name="van de Wiele N."/>
            <person name="van Rossen-Uffink D."/>
            <person name="Oliveira J.V."/>
            <person name="Vesth T.C."/>
            <person name="Visser J."/>
            <person name="Yu J.-H."/>
            <person name="Zhou M."/>
            <person name="Andersen M.R."/>
            <person name="Archer D.B."/>
            <person name="Baker S.E."/>
            <person name="Benoit I."/>
            <person name="Brakhage A.A."/>
            <person name="Braus G.H."/>
            <person name="Fischer R."/>
            <person name="Frisvad J.C."/>
            <person name="Goldman G.H."/>
            <person name="Houbraken J."/>
            <person name="Oakley B."/>
            <person name="Pocsi I."/>
            <person name="Scazzocchio C."/>
            <person name="Seiboth B."/>
            <person name="vanKuyk P.A."/>
            <person name="Wortman J."/>
            <person name="Dyer P.S."/>
            <person name="Grigoriev I.V."/>
        </authorList>
    </citation>
    <scope>NUCLEOTIDE SEQUENCE [LARGE SCALE GENOMIC DNA]</scope>
    <source>
        <strain evidence="2">CBS 516.65</strain>
    </source>
</reference>
<organism evidence="1 2">
    <name type="scientific">Aspergillus glaucus CBS 516.65</name>
    <dbReference type="NCBI Taxonomy" id="1160497"/>
    <lineage>
        <taxon>Eukaryota</taxon>
        <taxon>Fungi</taxon>
        <taxon>Dikarya</taxon>
        <taxon>Ascomycota</taxon>
        <taxon>Pezizomycotina</taxon>
        <taxon>Eurotiomycetes</taxon>
        <taxon>Eurotiomycetidae</taxon>
        <taxon>Eurotiales</taxon>
        <taxon>Aspergillaceae</taxon>
        <taxon>Aspergillus</taxon>
        <taxon>Aspergillus subgen. Aspergillus</taxon>
    </lineage>
</organism>
<name>A0A1L9V6P4_ASPGL</name>
<accession>A0A1L9V6P4</accession>